<accession>A0AA48QYD1</accession>
<evidence type="ECO:0000313" key="3">
    <source>
        <dbReference type="Proteomes" id="UP001233271"/>
    </source>
</evidence>
<gene>
    <name evidence="2" type="ORF">CcaverHIS019_0701160</name>
</gene>
<feature type="compositionally biased region" description="Low complexity" evidence="1">
    <location>
        <begin position="40"/>
        <end position="56"/>
    </location>
</feature>
<keyword evidence="3" id="KW-1185">Reference proteome</keyword>
<name>A0AA48QYD1_9TREE</name>
<evidence type="ECO:0000256" key="1">
    <source>
        <dbReference type="SAM" id="MobiDB-lite"/>
    </source>
</evidence>
<organism evidence="2 3">
    <name type="scientific">Cutaneotrichosporon cavernicola</name>
    <dbReference type="NCBI Taxonomy" id="279322"/>
    <lineage>
        <taxon>Eukaryota</taxon>
        <taxon>Fungi</taxon>
        <taxon>Dikarya</taxon>
        <taxon>Basidiomycota</taxon>
        <taxon>Agaricomycotina</taxon>
        <taxon>Tremellomycetes</taxon>
        <taxon>Trichosporonales</taxon>
        <taxon>Trichosporonaceae</taxon>
        <taxon>Cutaneotrichosporon</taxon>
    </lineage>
</organism>
<dbReference type="AlphaFoldDB" id="A0AA48QYD1"/>
<dbReference type="EMBL" id="AP028218">
    <property type="protein sequence ID" value="BEI94544.1"/>
    <property type="molecule type" value="Genomic_DNA"/>
</dbReference>
<dbReference type="Proteomes" id="UP001233271">
    <property type="component" value="Chromosome 7a"/>
</dbReference>
<dbReference type="KEGG" id="ccac:CcaHIS019_0701160"/>
<proteinExistence type="predicted"/>
<protein>
    <submittedName>
        <fullName evidence="2">Uncharacterized protein</fullName>
    </submittedName>
</protein>
<feature type="region of interest" description="Disordered" evidence="1">
    <location>
        <begin position="1"/>
        <end position="85"/>
    </location>
</feature>
<sequence>MNRPTRRAMSVSAAHALHFQIPKMATPTPPSLLKRQLSQSSTSPRLMSPRPSSPATRSPPPVARSPPRPAGRDTQRPASPLVSESLRIPVNEYEATFGAARTVTAASN</sequence>
<feature type="compositionally biased region" description="Pro residues" evidence="1">
    <location>
        <begin position="57"/>
        <end position="69"/>
    </location>
</feature>
<dbReference type="RefSeq" id="XP_060459809.1">
    <property type="nucleotide sequence ID" value="XM_060603524.1"/>
</dbReference>
<dbReference type="GeneID" id="85498414"/>
<reference evidence="2" key="1">
    <citation type="journal article" date="2023" name="BMC Genomics">
        <title>Chromosome-level genome assemblies of Cutaneotrichosporon spp. (Trichosporonales, Basidiomycota) reveal imbalanced evolution between nucleotide sequences and chromosome synteny.</title>
        <authorList>
            <person name="Kobayashi Y."/>
            <person name="Kayamori A."/>
            <person name="Aoki K."/>
            <person name="Shiwa Y."/>
            <person name="Matsutani M."/>
            <person name="Fujita N."/>
            <person name="Sugita T."/>
            <person name="Iwasaki W."/>
            <person name="Tanaka N."/>
            <person name="Takashima M."/>
        </authorList>
    </citation>
    <scope>NUCLEOTIDE SEQUENCE</scope>
    <source>
        <strain evidence="2">HIS019</strain>
    </source>
</reference>
<evidence type="ECO:0000313" key="2">
    <source>
        <dbReference type="EMBL" id="BEI94544.1"/>
    </source>
</evidence>